<accession>A0A0C2M4H0</accession>
<evidence type="ECO:0000256" key="1">
    <source>
        <dbReference type="SAM" id="Phobius"/>
    </source>
</evidence>
<protein>
    <submittedName>
        <fullName evidence="2">Uncharacterized protein</fullName>
    </submittedName>
</protein>
<evidence type="ECO:0000313" key="2">
    <source>
        <dbReference type="EMBL" id="KII61945.1"/>
    </source>
</evidence>
<evidence type="ECO:0000313" key="3">
    <source>
        <dbReference type="Proteomes" id="UP000031668"/>
    </source>
</evidence>
<feature type="transmembrane region" description="Helical" evidence="1">
    <location>
        <begin position="156"/>
        <end position="176"/>
    </location>
</feature>
<keyword evidence="1" id="KW-0812">Transmembrane</keyword>
<organism evidence="2 3">
    <name type="scientific">Thelohanellus kitauei</name>
    <name type="common">Myxosporean</name>
    <dbReference type="NCBI Taxonomy" id="669202"/>
    <lineage>
        <taxon>Eukaryota</taxon>
        <taxon>Metazoa</taxon>
        <taxon>Cnidaria</taxon>
        <taxon>Myxozoa</taxon>
        <taxon>Myxosporea</taxon>
        <taxon>Bivalvulida</taxon>
        <taxon>Platysporina</taxon>
        <taxon>Myxobolidae</taxon>
        <taxon>Thelohanellus</taxon>
    </lineage>
</organism>
<dbReference type="Proteomes" id="UP000031668">
    <property type="component" value="Unassembled WGS sequence"/>
</dbReference>
<sequence length="191" mass="21668">MNMSCSHIVFIALMGIAFLLTVQLIAGSVFPMMFTLIRNHTSGHRVAVFGPFNWYHDGRPMKYHSVTVLFAFIQVMYITATASSVVALCCAIVGYANKRFQRSAGLFVLATAIYQGILALSYIFQYVLANNGGTFLSRHDTIAYIRQRSDEFPVPYSMFSVYSMMFFFFALGFSVLNRKFAYEKLEVDDEK</sequence>
<gene>
    <name evidence="2" type="ORF">RF11_06954</name>
</gene>
<dbReference type="EMBL" id="JWZT01005174">
    <property type="protein sequence ID" value="KII61945.1"/>
    <property type="molecule type" value="Genomic_DNA"/>
</dbReference>
<dbReference type="AlphaFoldDB" id="A0A0C2M4H0"/>
<feature type="transmembrane region" description="Helical" evidence="1">
    <location>
        <begin position="68"/>
        <end position="94"/>
    </location>
</feature>
<name>A0A0C2M4H0_THEKT</name>
<keyword evidence="1" id="KW-0472">Membrane</keyword>
<proteinExistence type="predicted"/>
<keyword evidence="3" id="KW-1185">Reference proteome</keyword>
<comment type="caution">
    <text evidence="2">The sequence shown here is derived from an EMBL/GenBank/DDBJ whole genome shotgun (WGS) entry which is preliminary data.</text>
</comment>
<feature type="transmembrane region" description="Helical" evidence="1">
    <location>
        <begin position="7"/>
        <end position="26"/>
    </location>
</feature>
<feature type="transmembrane region" description="Helical" evidence="1">
    <location>
        <begin position="106"/>
        <end position="128"/>
    </location>
</feature>
<reference evidence="2 3" key="1">
    <citation type="journal article" date="2014" name="Genome Biol. Evol.">
        <title>The genome of the myxosporean Thelohanellus kitauei shows adaptations to nutrient acquisition within its fish host.</title>
        <authorList>
            <person name="Yang Y."/>
            <person name="Xiong J."/>
            <person name="Zhou Z."/>
            <person name="Huo F."/>
            <person name="Miao W."/>
            <person name="Ran C."/>
            <person name="Liu Y."/>
            <person name="Zhang J."/>
            <person name="Feng J."/>
            <person name="Wang M."/>
            <person name="Wang M."/>
            <person name="Wang L."/>
            <person name="Yao B."/>
        </authorList>
    </citation>
    <scope>NUCLEOTIDE SEQUENCE [LARGE SCALE GENOMIC DNA]</scope>
    <source>
        <strain evidence="2">Wuqing</strain>
    </source>
</reference>
<keyword evidence="1" id="KW-1133">Transmembrane helix</keyword>